<dbReference type="CDD" id="cd07484">
    <property type="entry name" value="Peptidases_S8_Thermitase_like"/>
    <property type="match status" value="1"/>
</dbReference>
<dbReference type="GO" id="GO:0004252">
    <property type="term" value="F:serine-type endopeptidase activity"/>
    <property type="evidence" value="ECO:0007669"/>
    <property type="project" value="UniProtKB-UniRule"/>
</dbReference>
<dbReference type="InterPro" id="IPR023828">
    <property type="entry name" value="Peptidase_S8_Ser-AS"/>
</dbReference>
<dbReference type="PROSITE" id="PS51892">
    <property type="entry name" value="SUBTILASE"/>
    <property type="match status" value="1"/>
</dbReference>
<dbReference type="PRINTS" id="PR00723">
    <property type="entry name" value="SUBTILISIN"/>
</dbReference>
<feature type="active site" description="Charge relay system" evidence="7">
    <location>
        <position position="462"/>
    </location>
</feature>
<dbReference type="EMBL" id="CABWKQ010000019">
    <property type="protein sequence ID" value="VWX35636.1"/>
    <property type="molecule type" value="Genomic_DNA"/>
</dbReference>
<keyword evidence="6 7" id="KW-0720">Serine protease</keyword>
<reference evidence="10 11" key="1">
    <citation type="submission" date="2019-10" db="EMBL/GenBank/DDBJ databases">
        <authorList>
            <person name="Karimi E."/>
        </authorList>
    </citation>
    <scope>NUCLEOTIDE SEQUENCE [LARGE SCALE GENOMIC DNA]</scope>
    <source>
        <strain evidence="10">Exiguobacterium sp. 9Y</strain>
    </source>
</reference>
<dbReference type="PANTHER" id="PTHR43806:SF11">
    <property type="entry name" value="CEREVISIN-RELATED"/>
    <property type="match status" value="1"/>
</dbReference>
<comment type="similarity">
    <text evidence="2 7">Belongs to the peptidase S8 family.</text>
</comment>
<evidence type="ECO:0000256" key="3">
    <source>
        <dbReference type="ARBA" id="ARBA00022525"/>
    </source>
</evidence>
<keyword evidence="8" id="KW-0732">Signal</keyword>
<evidence type="ECO:0000256" key="8">
    <source>
        <dbReference type="SAM" id="SignalP"/>
    </source>
</evidence>
<keyword evidence="5 7" id="KW-0378">Hydrolase</keyword>
<accession>A0A653I938</accession>
<name>A0A653I938_9BACL</name>
<keyword evidence="4 7" id="KW-0645">Protease</keyword>
<dbReference type="PROSITE" id="PS00138">
    <property type="entry name" value="SUBTILASE_SER"/>
    <property type="match status" value="1"/>
</dbReference>
<feature type="domain" description="Peptidase S8/S53" evidence="9">
    <location>
        <begin position="267"/>
        <end position="510"/>
    </location>
</feature>
<comment type="subcellular location">
    <subcellularLocation>
        <location evidence="1">Secreted</location>
    </subcellularLocation>
</comment>
<dbReference type="Pfam" id="PF00082">
    <property type="entry name" value="Peptidase_S8"/>
    <property type="match status" value="1"/>
</dbReference>
<dbReference type="InterPro" id="IPR036852">
    <property type="entry name" value="Peptidase_S8/S53_dom_sf"/>
</dbReference>
<feature type="active site" description="Charge relay system" evidence="7">
    <location>
        <position position="273"/>
    </location>
</feature>
<dbReference type="GO" id="GO:0005576">
    <property type="term" value="C:extracellular region"/>
    <property type="evidence" value="ECO:0007669"/>
    <property type="project" value="UniProtKB-SubCell"/>
</dbReference>
<feature type="signal peptide" evidence="8">
    <location>
        <begin position="1"/>
        <end position="24"/>
    </location>
</feature>
<dbReference type="InterPro" id="IPR000209">
    <property type="entry name" value="Peptidase_S8/S53_dom"/>
</dbReference>
<keyword evidence="11" id="KW-1185">Reference proteome</keyword>
<evidence type="ECO:0000256" key="6">
    <source>
        <dbReference type="ARBA" id="ARBA00022825"/>
    </source>
</evidence>
<evidence type="ECO:0000256" key="4">
    <source>
        <dbReference type="ARBA" id="ARBA00022670"/>
    </source>
</evidence>
<dbReference type="Gene3D" id="3.40.50.200">
    <property type="entry name" value="Peptidase S8/S53 domain"/>
    <property type="match status" value="1"/>
</dbReference>
<dbReference type="InterPro" id="IPR050131">
    <property type="entry name" value="Peptidase_S8_subtilisin-like"/>
</dbReference>
<dbReference type="AlphaFoldDB" id="A0A653I938"/>
<evidence type="ECO:0000259" key="9">
    <source>
        <dbReference type="Pfam" id="PF00082"/>
    </source>
</evidence>
<dbReference type="InterPro" id="IPR015500">
    <property type="entry name" value="Peptidase_S8_subtilisin-rel"/>
</dbReference>
<dbReference type="RefSeq" id="WP_159173341.1">
    <property type="nucleotide sequence ID" value="NZ_LR732312.1"/>
</dbReference>
<gene>
    <name evidence="10" type="ORF">EXIGUO9Y_260066</name>
</gene>
<dbReference type="Proteomes" id="UP000439752">
    <property type="component" value="Unassembled WGS sequence"/>
</dbReference>
<evidence type="ECO:0000313" key="10">
    <source>
        <dbReference type="EMBL" id="VWX35636.1"/>
    </source>
</evidence>
<organism evidence="10 11">
    <name type="scientific">Exiguobacterium oxidotolerans</name>
    <dbReference type="NCBI Taxonomy" id="223958"/>
    <lineage>
        <taxon>Bacteria</taxon>
        <taxon>Bacillati</taxon>
        <taxon>Bacillota</taxon>
        <taxon>Bacilli</taxon>
        <taxon>Bacillales</taxon>
        <taxon>Bacillales Family XII. Incertae Sedis</taxon>
        <taxon>Exiguobacterium</taxon>
    </lineage>
</organism>
<feature type="chain" id="PRO_5024879623" evidence="8">
    <location>
        <begin position="25"/>
        <end position="522"/>
    </location>
</feature>
<sequence length="522" mass="56589">MQKWLLGLTVVGLLASGLPVHTEAASTGAKKMPTPGAKTHKGYLKGTFDRNGKALFYFDSANYVNEGTHIKFAADETEDVTVYETQSDYLKQLVYERYDEVSGESLFFPLSWKGRQYVEVKGRKNTSFTVPFKLERLQPMRDVVAKKKATGQSTSLIVKMRTAGSDHAQLSRKTNAIASETIDAGLKMEKFTYSSVYQALAAKAKLAKSADVTYVELDGQMQGLGVDPFKKYQWSLNNTGQRGGVKRADINFEAMKRRIAGKNLTTTRVAVIDTGINPTYADFAGRVRMDLGYDFVHKRQLAIDDHGHGTHVAAIIAANSNNTYGMSGINAKASIIPIKVIAANNTGSNSNIAKGIIYAVKKKAKVINMSLGGGFSSLAIEDALAYAKKQGVLVVVATGNDGTSRLSYPARSKYALSVGSTNRFDRRSKFSNYGDGLDLVAPGQDIPSYLSDGESAFWSGTSMAAPHVAGVASLLYSLKPTIKASEVEAILKKSAQDLGKTGYDKAYGYGRLDADKAVRYIK</sequence>
<evidence type="ECO:0000313" key="11">
    <source>
        <dbReference type="Proteomes" id="UP000439752"/>
    </source>
</evidence>
<dbReference type="InterPro" id="IPR034084">
    <property type="entry name" value="Thermitase-like_dom"/>
</dbReference>
<keyword evidence="3" id="KW-0964">Secreted</keyword>
<proteinExistence type="inferred from homology"/>
<evidence type="ECO:0000256" key="5">
    <source>
        <dbReference type="ARBA" id="ARBA00022801"/>
    </source>
</evidence>
<feature type="active site" description="Charge relay system" evidence="7">
    <location>
        <position position="308"/>
    </location>
</feature>
<dbReference type="GO" id="GO:0006508">
    <property type="term" value="P:proteolysis"/>
    <property type="evidence" value="ECO:0007669"/>
    <property type="project" value="UniProtKB-KW"/>
</dbReference>
<protein>
    <submittedName>
        <fullName evidence="10">Peptidase S8</fullName>
    </submittedName>
</protein>
<evidence type="ECO:0000256" key="2">
    <source>
        <dbReference type="ARBA" id="ARBA00011073"/>
    </source>
</evidence>
<evidence type="ECO:0000256" key="7">
    <source>
        <dbReference type="PROSITE-ProRule" id="PRU01240"/>
    </source>
</evidence>
<dbReference type="PANTHER" id="PTHR43806">
    <property type="entry name" value="PEPTIDASE S8"/>
    <property type="match status" value="1"/>
</dbReference>
<dbReference type="SUPFAM" id="SSF52743">
    <property type="entry name" value="Subtilisin-like"/>
    <property type="match status" value="1"/>
</dbReference>
<evidence type="ECO:0000256" key="1">
    <source>
        <dbReference type="ARBA" id="ARBA00004613"/>
    </source>
</evidence>